<comment type="subcellular location">
    <subcellularLocation>
        <location evidence="1">Cell membrane</location>
        <topology evidence="1">Multi-pass membrane protein</topology>
    </subcellularLocation>
</comment>
<dbReference type="Pfam" id="PF13807">
    <property type="entry name" value="GNVR"/>
    <property type="match status" value="1"/>
</dbReference>
<evidence type="ECO:0000256" key="1">
    <source>
        <dbReference type="ARBA" id="ARBA00004651"/>
    </source>
</evidence>
<dbReference type="InterPro" id="IPR003856">
    <property type="entry name" value="LPS_length_determ_N"/>
</dbReference>
<keyword evidence="6" id="KW-0175">Coiled coil</keyword>
<evidence type="ECO:0000256" key="4">
    <source>
        <dbReference type="ARBA" id="ARBA00022989"/>
    </source>
</evidence>
<feature type="domain" description="Polysaccharide chain length determinant N-terminal" evidence="8">
    <location>
        <begin position="4"/>
        <end position="86"/>
    </location>
</feature>
<evidence type="ECO:0000259" key="9">
    <source>
        <dbReference type="Pfam" id="PF13807"/>
    </source>
</evidence>
<evidence type="ECO:0000313" key="10">
    <source>
        <dbReference type="EMBL" id="RVT53663.1"/>
    </source>
</evidence>
<protein>
    <submittedName>
        <fullName evidence="10">Chain length determinant protein EpsF</fullName>
    </submittedName>
</protein>
<proteinExistence type="predicted"/>
<keyword evidence="2" id="KW-1003">Cell membrane</keyword>
<dbReference type="OrthoDB" id="8559110at2"/>
<dbReference type="PANTHER" id="PTHR32309">
    <property type="entry name" value="TYROSINE-PROTEIN KINASE"/>
    <property type="match status" value="1"/>
</dbReference>
<dbReference type="PANTHER" id="PTHR32309:SF13">
    <property type="entry name" value="FERRIC ENTEROBACTIN TRANSPORT PROTEIN FEPE"/>
    <property type="match status" value="1"/>
</dbReference>
<dbReference type="InterPro" id="IPR050445">
    <property type="entry name" value="Bact_polysacc_biosynth/exp"/>
</dbReference>
<dbReference type="NCBIfam" id="TIGR03017">
    <property type="entry name" value="EpsF"/>
    <property type="match status" value="1"/>
</dbReference>
<sequence>MTFGQFLSILRARWWVVLLVLGLTVATTVVVSLLLPKQYTATASVVVDFKPDPISAAVFGGMPSPAVMATQVDILTSERVALRVVQANRLSENPQIRQQWQDETGGEGTVEQWLITLFQKSLDVQPSRESSVIRVGYQAPDPRFAAGMANAFVQAYVDTSLALRVNPARQYSGFFDQQVKDSREALEKAQSRLSAFQRANGIIATDERLDVENARLNELSSQLVALQAVAAESRSRQAQANSAAGDRIQEVLANPVINQLKADITRAEVQIKQLTARLGEAHPQVVEARGSLAELRSRLDAETRRVTGGVTVTSTINTQREAQVRAALEAQRAQVLRMKTVRDEGLVLQREVENAQRTYDAVQARLAQSSLESQTTQSNVNVLTQAVPPLEPSSPNIPLNVALSVFLGGLLAVGTALLLELMDRRVRSVDDVIAALDLPVIGVLPKPGAKRWSAGKALPMQQRLMPPLPPAAKEA</sequence>
<keyword evidence="4 7" id="KW-1133">Transmembrane helix</keyword>
<dbReference type="AlphaFoldDB" id="A0A3S2URY2"/>
<evidence type="ECO:0000256" key="6">
    <source>
        <dbReference type="SAM" id="Coils"/>
    </source>
</evidence>
<name>A0A3S2URY2_9BURK</name>
<evidence type="ECO:0000256" key="2">
    <source>
        <dbReference type="ARBA" id="ARBA00022475"/>
    </source>
</evidence>
<dbReference type="Pfam" id="PF02706">
    <property type="entry name" value="Wzz"/>
    <property type="match status" value="1"/>
</dbReference>
<evidence type="ECO:0000313" key="11">
    <source>
        <dbReference type="Proteomes" id="UP000288178"/>
    </source>
</evidence>
<dbReference type="GO" id="GO:0005886">
    <property type="term" value="C:plasma membrane"/>
    <property type="evidence" value="ECO:0007669"/>
    <property type="project" value="UniProtKB-SubCell"/>
</dbReference>
<dbReference type="InterPro" id="IPR017468">
    <property type="entry name" value="Chain_len_reg_EpsF"/>
</dbReference>
<gene>
    <name evidence="10" type="primary">epsF</name>
    <name evidence="10" type="ORF">ENE75_01855</name>
</gene>
<comment type="caution">
    <text evidence="10">The sequence shown here is derived from an EMBL/GenBank/DDBJ whole genome shotgun (WGS) entry which is preliminary data.</text>
</comment>
<feature type="coiled-coil region" evidence="6">
    <location>
        <begin position="179"/>
        <end position="305"/>
    </location>
</feature>
<dbReference type="EMBL" id="SACT01000001">
    <property type="protein sequence ID" value="RVT53663.1"/>
    <property type="molecule type" value="Genomic_DNA"/>
</dbReference>
<dbReference type="InterPro" id="IPR032807">
    <property type="entry name" value="GNVR"/>
</dbReference>
<feature type="domain" description="Tyrosine-protein kinase G-rich" evidence="9">
    <location>
        <begin position="344"/>
        <end position="418"/>
    </location>
</feature>
<evidence type="ECO:0000256" key="3">
    <source>
        <dbReference type="ARBA" id="ARBA00022692"/>
    </source>
</evidence>
<keyword evidence="3 7" id="KW-0812">Transmembrane</keyword>
<evidence type="ECO:0000256" key="7">
    <source>
        <dbReference type="SAM" id="Phobius"/>
    </source>
</evidence>
<accession>A0A3S2URY2</accession>
<evidence type="ECO:0000259" key="8">
    <source>
        <dbReference type="Pfam" id="PF02706"/>
    </source>
</evidence>
<feature type="transmembrane region" description="Helical" evidence="7">
    <location>
        <begin position="397"/>
        <end position="419"/>
    </location>
</feature>
<reference evidence="10 11" key="1">
    <citation type="submission" date="2019-01" db="EMBL/GenBank/DDBJ databases">
        <authorList>
            <person name="Chen W.-M."/>
        </authorList>
    </citation>
    <scope>NUCLEOTIDE SEQUENCE [LARGE SCALE GENOMIC DNA]</scope>
    <source>
        <strain evidence="10 11">ICH-3</strain>
    </source>
</reference>
<keyword evidence="11" id="KW-1185">Reference proteome</keyword>
<evidence type="ECO:0000256" key="5">
    <source>
        <dbReference type="ARBA" id="ARBA00023136"/>
    </source>
</evidence>
<keyword evidence="5 7" id="KW-0472">Membrane</keyword>
<dbReference type="GO" id="GO:0004713">
    <property type="term" value="F:protein tyrosine kinase activity"/>
    <property type="evidence" value="ECO:0007669"/>
    <property type="project" value="TreeGrafter"/>
</dbReference>
<feature type="transmembrane region" description="Helical" evidence="7">
    <location>
        <begin position="12"/>
        <end position="35"/>
    </location>
</feature>
<dbReference type="RefSeq" id="WP_128195044.1">
    <property type="nucleotide sequence ID" value="NZ_SACT01000001.1"/>
</dbReference>
<dbReference type="Proteomes" id="UP000288178">
    <property type="component" value="Unassembled WGS sequence"/>
</dbReference>
<organism evidence="10 11">
    <name type="scientific">Rubrivivax albus</name>
    <dbReference type="NCBI Taxonomy" id="2499835"/>
    <lineage>
        <taxon>Bacteria</taxon>
        <taxon>Pseudomonadati</taxon>
        <taxon>Pseudomonadota</taxon>
        <taxon>Betaproteobacteria</taxon>
        <taxon>Burkholderiales</taxon>
        <taxon>Sphaerotilaceae</taxon>
        <taxon>Rubrivivax</taxon>
    </lineage>
</organism>